<gene>
    <name evidence="2" type="ORF">BDV29DRAFT_170217</name>
</gene>
<dbReference type="InterPro" id="IPR036291">
    <property type="entry name" value="NAD(P)-bd_dom_sf"/>
</dbReference>
<dbReference type="Gene3D" id="3.40.50.720">
    <property type="entry name" value="NAD(P)-binding Rossmann-like Domain"/>
    <property type="match status" value="1"/>
</dbReference>
<accession>A0A5N5X6P8</accession>
<dbReference type="GO" id="GO:0006631">
    <property type="term" value="P:fatty acid metabolic process"/>
    <property type="evidence" value="ECO:0007669"/>
    <property type="project" value="InterPro"/>
</dbReference>
<dbReference type="SUPFAM" id="SSF51735">
    <property type="entry name" value="NAD(P)-binding Rossmann-fold domains"/>
    <property type="match status" value="1"/>
</dbReference>
<protein>
    <recommendedName>
        <fullName evidence="1">3-hydroxyacyl-CoA dehydrogenase NAD binding domain-containing protein</fullName>
    </recommendedName>
</protein>
<organism evidence="2 3">
    <name type="scientific">Aspergillus leporis</name>
    <dbReference type="NCBI Taxonomy" id="41062"/>
    <lineage>
        <taxon>Eukaryota</taxon>
        <taxon>Fungi</taxon>
        <taxon>Dikarya</taxon>
        <taxon>Ascomycota</taxon>
        <taxon>Pezizomycotina</taxon>
        <taxon>Eurotiomycetes</taxon>
        <taxon>Eurotiomycetidae</taxon>
        <taxon>Eurotiales</taxon>
        <taxon>Aspergillaceae</taxon>
        <taxon>Aspergillus</taxon>
        <taxon>Aspergillus subgen. Circumdati</taxon>
    </lineage>
</organism>
<name>A0A5N5X6P8_9EURO</name>
<dbReference type="GO" id="GO:0070403">
    <property type="term" value="F:NAD+ binding"/>
    <property type="evidence" value="ECO:0007669"/>
    <property type="project" value="InterPro"/>
</dbReference>
<dbReference type="PANTHER" id="PTHR48075:SF3">
    <property type="entry name" value="3-HYDROXYACYL-COA DEHYDROGENASE"/>
    <property type="match status" value="1"/>
</dbReference>
<evidence type="ECO:0000313" key="3">
    <source>
        <dbReference type="Proteomes" id="UP000326565"/>
    </source>
</evidence>
<dbReference type="Proteomes" id="UP000326565">
    <property type="component" value="Unassembled WGS sequence"/>
</dbReference>
<evidence type="ECO:0000259" key="1">
    <source>
        <dbReference type="Pfam" id="PF02737"/>
    </source>
</evidence>
<feature type="domain" description="3-hydroxyacyl-CoA dehydrogenase NAD binding" evidence="1">
    <location>
        <begin position="9"/>
        <end position="114"/>
    </location>
</feature>
<proteinExistence type="predicted"/>
<dbReference type="AlphaFoldDB" id="A0A5N5X6P8"/>
<sequence length="119" mass="13087">MSQTSSRPVVFLGAGVLGRRIASVFLAGGYKMHIRDPLYPSPLRRVRLHRQPLHILTALAPSQRPSGTYETFTVIPAAVSDAWLVVEAVPEKLPLKISTFAEVDHNAPADCIIAERQFV</sequence>
<reference evidence="2 3" key="1">
    <citation type="submission" date="2019-04" db="EMBL/GenBank/DDBJ databases">
        <title>Friends and foes A comparative genomics study of 23 Aspergillus species from section Flavi.</title>
        <authorList>
            <consortium name="DOE Joint Genome Institute"/>
            <person name="Kjaerbolling I."/>
            <person name="Vesth T."/>
            <person name="Frisvad J.C."/>
            <person name="Nybo J.L."/>
            <person name="Theobald S."/>
            <person name="Kildgaard S."/>
            <person name="Isbrandt T."/>
            <person name="Kuo A."/>
            <person name="Sato A."/>
            <person name="Lyhne E.K."/>
            <person name="Kogle M.E."/>
            <person name="Wiebenga A."/>
            <person name="Kun R.S."/>
            <person name="Lubbers R.J."/>
            <person name="Makela M.R."/>
            <person name="Barry K."/>
            <person name="Chovatia M."/>
            <person name="Clum A."/>
            <person name="Daum C."/>
            <person name="Haridas S."/>
            <person name="He G."/>
            <person name="LaButti K."/>
            <person name="Lipzen A."/>
            <person name="Mondo S."/>
            <person name="Riley R."/>
            <person name="Salamov A."/>
            <person name="Simmons B.A."/>
            <person name="Magnuson J.K."/>
            <person name="Henrissat B."/>
            <person name="Mortensen U.H."/>
            <person name="Larsen T.O."/>
            <person name="Devries R.P."/>
            <person name="Grigoriev I.V."/>
            <person name="Machida M."/>
            <person name="Baker S.E."/>
            <person name="Andersen M.R."/>
        </authorList>
    </citation>
    <scope>NUCLEOTIDE SEQUENCE [LARGE SCALE GENOMIC DNA]</scope>
    <source>
        <strain evidence="2 3">CBS 151.66</strain>
    </source>
</reference>
<keyword evidence="3" id="KW-1185">Reference proteome</keyword>
<dbReference type="GO" id="GO:0016491">
    <property type="term" value="F:oxidoreductase activity"/>
    <property type="evidence" value="ECO:0007669"/>
    <property type="project" value="TreeGrafter"/>
</dbReference>
<dbReference type="OrthoDB" id="5958943at2759"/>
<dbReference type="Pfam" id="PF02737">
    <property type="entry name" value="3HCDH_N"/>
    <property type="match status" value="1"/>
</dbReference>
<dbReference type="InterPro" id="IPR006176">
    <property type="entry name" value="3-OHacyl-CoA_DH_NAD-bd"/>
</dbReference>
<dbReference type="EMBL" id="ML732181">
    <property type="protein sequence ID" value="KAB8076418.1"/>
    <property type="molecule type" value="Genomic_DNA"/>
</dbReference>
<dbReference type="PANTHER" id="PTHR48075">
    <property type="entry name" value="3-HYDROXYACYL-COA DEHYDROGENASE FAMILY PROTEIN"/>
    <property type="match status" value="1"/>
</dbReference>
<evidence type="ECO:0000313" key="2">
    <source>
        <dbReference type="EMBL" id="KAB8076418.1"/>
    </source>
</evidence>